<dbReference type="Proteomes" id="UP001303046">
    <property type="component" value="Unassembled WGS sequence"/>
</dbReference>
<feature type="compositionally biased region" description="Basic and acidic residues" evidence="1">
    <location>
        <begin position="55"/>
        <end position="65"/>
    </location>
</feature>
<keyword evidence="3" id="KW-1185">Reference proteome</keyword>
<reference evidence="2 3" key="1">
    <citation type="submission" date="2023-08" db="EMBL/GenBank/DDBJ databases">
        <title>A Necator americanus chromosomal reference genome.</title>
        <authorList>
            <person name="Ilik V."/>
            <person name="Petrzelkova K.J."/>
            <person name="Pardy F."/>
            <person name="Fuh T."/>
            <person name="Niatou-Singa F.S."/>
            <person name="Gouil Q."/>
            <person name="Baker L."/>
            <person name="Ritchie M.E."/>
            <person name="Jex A.R."/>
            <person name="Gazzola D."/>
            <person name="Li H."/>
            <person name="Toshio Fujiwara R."/>
            <person name="Zhan B."/>
            <person name="Aroian R.V."/>
            <person name="Pafco B."/>
            <person name="Schwarz E.M."/>
        </authorList>
    </citation>
    <scope>NUCLEOTIDE SEQUENCE [LARGE SCALE GENOMIC DNA]</scope>
    <source>
        <strain evidence="2 3">Aroian</strain>
        <tissue evidence="2">Whole animal</tissue>
    </source>
</reference>
<gene>
    <name evidence="2" type="primary">Necator_chrIV.g14704</name>
    <name evidence="2" type="ORF">RB195_001409</name>
</gene>
<proteinExistence type="predicted"/>
<dbReference type="EMBL" id="JAVFWL010000004">
    <property type="protein sequence ID" value="KAK6748762.1"/>
    <property type="molecule type" value="Genomic_DNA"/>
</dbReference>
<sequence>MRDERYEVVRDNSGSTACTIMWGYRGGVVPCLARPVGSSEHHATKVQKQQKLYDLKQEREQIGEPRRRRRSYVCNQ</sequence>
<protein>
    <submittedName>
        <fullName evidence="2">Uncharacterized protein</fullName>
    </submittedName>
</protein>
<accession>A0ABR1DE60</accession>
<feature type="region of interest" description="Disordered" evidence="1">
    <location>
        <begin position="55"/>
        <end position="76"/>
    </location>
</feature>
<evidence type="ECO:0000313" key="3">
    <source>
        <dbReference type="Proteomes" id="UP001303046"/>
    </source>
</evidence>
<name>A0ABR1DE60_NECAM</name>
<evidence type="ECO:0000256" key="1">
    <source>
        <dbReference type="SAM" id="MobiDB-lite"/>
    </source>
</evidence>
<feature type="compositionally biased region" description="Basic residues" evidence="1">
    <location>
        <begin position="66"/>
        <end position="76"/>
    </location>
</feature>
<organism evidence="2 3">
    <name type="scientific">Necator americanus</name>
    <name type="common">Human hookworm</name>
    <dbReference type="NCBI Taxonomy" id="51031"/>
    <lineage>
        <taxon>Eukaryota</taxon>
        <taxon>Metazoa</taxon>
        <taxon>Ecdysozoa</taxon>
        <taxon>Nematoda</taxon>
        <taxon>Chromadorea</taxon>
        <taxon>Rhabditida</taxon>
        <taxon>Rhabditina</taxon>
        <taxon>Rhabditomorpha</taxon>
        <taxon>Strongyloidea</taxon>
        <taxon>Ancylostomatidae</taxon>
        <taxon>Bunostominae</taxon>
        <taxon>Necator</taxon>
    </lineage>
</organism>
<comment type="caution">
    <text evidence="2">The sequence shown here is derived from an EMBL/GenBank/DDBJ whole genome shotgun (WGS) entry which is preliminary data.</text>
</comment>
<evidence type="ECO:0000313" key="2">
    <source>
        <dbReference type="EMBL" id="KAK6748762.1"/>
    </source>
</evidence>